<reference evidence="1 2" key="1">
    <citation type="submission" date="2015-04" db="EMBL/GenBank/DDBJ databases">
        <authorList>
            <person name="Syromyatnikov M.Y."/>
            <person name="Popov V.N."/>
        </authorList>
    </citation>
    <scope>NUCLEOTIDE SEQUENCE [LARGE SCALE GENOMIC DNA]</scope>
    <source>
        <strain evidence="1">WF-38-12</strain>
    </source>
</reference>
<keyword evidence="2" id="KW-1185">Reference proteome</keyword>
<dbReference type="STRING" id="28573.A0A0U1M8R9"/>
<dbReference type="OrthoDB" id="5420280at2759"/>
<dbReference type="EMBL" id="CVMT01000011">
    <property type="protein sequence ID" value="CRG92007.1"/>
    <property type="molecule type" value="Genomic_DNA"/>
</dbReference>
<dbReference type="AlphaFoldDB" id="A0A0U1M8R9"/>
<protein>
    <submittedName>
        <fullName evidence="1">Uncharacterized protein</fullName>
    </submittedName>
</protein>
<sequence length="125" mass="14361">MAEQTVIANPRGRSFLAHITAEIAPLRQENLMLKDEFLLKHKQLERATLGFREFRHRFISVYKRDILGENGGDDRMYIHPGNVIVHGGNCKQDAELYSGHRPRHDHSVFKKLYGVRPETAVNIGN</sequence>
<organism evidence="1 2">
    <name type="scientific">Talaromyces islandicus</name>
    <name type="common">Penicillium islandicum</name>
    <dbReference type="NCBI Taxonomy" id="28573"/>
    <lineage>
        <taxon>Eukaryota</taxon>
        <taxon>Fungi</taxon>
        <taxon>Dikarya</taxon>
        <taxon>Ascomycota</taxon>
        <taxon>Pezizomycotina</taxon>
        <taxon>Eurotiomycetes</taxon>
        <taxon>Eurotiomycetidae</taxon>
        <taxon>Eurotiales</taxon>
        <taxon>Trichocomaceae</taxon>
        <taxon>Talaromyces</taxon>
        <taxon>Talaromyces sect. Islandici</taxon>
    </lineage>
</organism>
<dbReference type="Proteomes" id="UP000054383">
    <property type="component" value="Unassembled WGS sequence"/>
</dbReference>
<gene>
    <name evidence="1" type="ORF">PISL3812_09061</name>
</gene>
<proteinExistence type="predicted"/>
<name>A0A0U1M8R9_TALIS</name>
<accession>A0A0U1M8R9</accession>
<evidence type="ECO:0000313" key="2">
    <source>
        <dbReference type="Proteomes" id="UP000054383"/>
    </source>
</evidence>
<evidence type="ECO:0000313" key="1">
    <source>
        <dbReference type="EMBL" id="CRG92007.1"/>
    </source>
</evidence>